<comment type="caution">
    <text evidence="2">The sequence shown here is derived from an EMBL/GenBank/DDBJ whole genome shotgun (WGS) entry which is preliminary data.</text>
</comment>
<dbReference type="InterPro" id="IPR023393">
    <property type="entry name" value="START-like_dom_sf"/>
</dbReference>
<keyword evidence="3" id="KW-1185">Reference proteome</keyword>
<dbReference type="RefSeq" id="WP_378958722.1">
    <property type="nucleotide sequence ID" value="NZ_JBHRXC010000001.1"/>
</dbReference>
<proteinExistence type="predicted"/>
<keyword evidence="1" id="KW-1133">Transmembrane helix</keyword>
<dbReference type="InterPro" id="IPR019587">
    <property type="entry name" value="Polyketide_cyclase/dehydratase"/>
</dbReference>
<name>A0ABV8NIK9_9SPHI</name>
<dbReference type="Pfam" id="PF10604">
    <property type="entry name" value="Polyketide_cyc2"/>
    <property type="match status" value="1"/>
</dbReference>
<dbReference type="Proteomes" id="UP001595792">
    <property type="component" value="Unassembled WGS sequence"/>
</dbReference>
<feature type="transmembrane region" description="Helical" evidence="1">
    <location>
        <begin position="6"/>
        <end position="25"/>
    </location>
</feature>
<organism evidence="2 3">
    <name type="scientific">Pedobacter jamesrossensis</name>
    <dbReference type="NCBI Taxonomy" id="1908238"/>
    <lineage>
        <taxon>Bacteria</taxon>
        <taxon>Pseudomonadati</taxon>
        <taxon>Bacteroidota</taxon>
        <taxon>Sphingobacteriia</taxon>
        <taxon>Sphingobacteriales</taxon>
        <taxon>Sphingobacteriaceae</taxon>
        <taxon>Pedobacter</taxon>
    </lineage>
</organism>
<evidence type="ECO:0000256" key="1">
    <source>
        <dbReference type="SAM" id="Phobius"/>
    </source>
</evidence>
<dbReference type="SUPFAM" id="SSF55961">
    <property type="entry name" value="Bet v1-like"/>
    <property type="match status" value="1"/>
</dbReference>
<evidence type="ECO:0000313" key="3">
    <source>
        <dbReference type="Proteomes" id="UP001595792"/>
    </source>
</evidence>
<gene>
    <name evidence="2" type="ORF">ACFOUY_01745</name>
</gene>
<sequence>MKFLRIFIGIIVVLAIIIFVGGLLLPKTYSVNRTTIINASDSVIYKNIVDFNEFYKWNPWAKMEPTAKTTFSGTVGQPGHTYAWVGKETGSGEMKILKVEPLKQVDIDLFFKEPFESHADTKFDITPEAGGNKVTWTMSGENNIISKWMCLVMGGMDKMIGKDFESGLANLKQKSENGK</sequence>
<keyword evidence="1" id="KW-0812">Transmembrane</keyword>
<dbReference type="EMBL" id="JBHSBY010000011">
    <property type="protein sequence ID" value="MFC4195417.1"/>
    <property type="molecule type" value="Genomic_DNA"/>
</dbReference>
<protein>
    <submittedName>
        <fullName evidence="2">SRPBCC family protein</fullName>
    </submittedName>
</protein>
<evidence type="ECO:0000313" key="2">
    <source>
        <dbReference type="EMBL" id="MFC4195417.1"/>
    </source>
</evidence>
<dbReference type="CDD" id="cd07818">
    <property type="entry name" value="SRPBCC_1"/>
    <property type="match status" value="1"/>
</dbReference>
<keyword evidence="1" id="KW-0472">Membrane</keyword>
<reference evidence="3" key="1">
    <citation type="journal article" date="2019" name="Int. J. Syst. Evol. Microbiol.">
        <title>The Global Catalogue of Microorganisms (GCM) 10K type strain sequencing project: providing services to taxonomists for standard genome sequencing and annotation.</title>
        <authorList>
            <consortium name="The Broad Institute Genomics Platform"/>
            <consortium name="The Broad Institute Genome Sequencing Center for Infectious Disease"/>
            <person name="Wu L."/>
            <person name="Ma J."/>
        </authorList>
    </citation>
    <scope>NUCLEOTIDE SEQUENCE [LARGE SCALE GENOMIC DNA]</scope>
    <source>
        <strain evidence="3">CCM 8689</strain>
    </source>
</reference>
<dbReference type="Gene3D" id="3.30.530.20">
    <property type="match status" value="1"/>
</dbReference>
<accession>A0ABV8NIK9</accession>